<organism evidence="4 5">
    <name type="scientific">Sphagnum troendelagicum</name>
    <dbReference type="NCBI Taxonomy" id="128251"/>
    <lineage>
        <taxon>Eukaryota</taxon>
        <taxon>Viridiplantae</taxon>
        <taxon>Streptophyta</taxon>
        <taxon>Embryophyta</taxon>
        <taxon>Bryophyta</taxon>
        <taxon>Sphagnophytina</taxon>
        <taxon>Sphagnopsida</taxon>
        <taxon>Sphagnales</taxon>
        <taxon>Sphagnaceae</taxon>
        <taxon>Sphagnum</taxon>
    </lineage>
</organism>
<dbReference type="SMART" id="SM00717">
    <property type="entry name" value="SANT"/>
    <property type="match status" value="3"/>
</dbReference>
<feature type="compositionally biased region" description="Polar residues" evidence="1">
    <location>
        <begin position="727"/>
        <end position="753"/>
    </location>
</feature>
<evidence type="ECO:0000259" key="2">
    <source>
        <dbReference type="PROSITE" id="PS50090"/>
    </source>
</evidence>
<dbReference type="Proteomes" id="UP001497512">
    <property type="component" value="Chromosome 1"/>
</dbReference>
<dbReference type="EMBL" id="OZ019893">
    <property type="protein sequence ID" value="CAK9189612.1"/>
    <property type="molecule type" value="Genomic_DNA"/>
</dbReference>
<feature type="domain" description="HTH myb-type" evidence="3">
    <location>
        <begin position="102"/>
        <end position="157"/>
    </location>
</feature>
<feature type="domain" description="HTH myb-type" evidence="3">
    <location>
        <begin position="158"/>
        <end position="208"/>
    </location>
</feature>
<feature type="region of interest" description="Disordered" evidence="1">
    <location>
        <begin position="1019"/>
        <end position="1038"/>
    </location>
</feature>
<protein>
    <submittedName>
        <fullName evidence="4">Uncharacterized protein</fullName>
    </submittedName>
</protein>
<dbReference type="Pfam" id="PF00249">
    <property type="entry name" value="Myb_DNA-binding"/>
    <property type="match status" value="3"/>
</dbReference>
<dbReference type="PANTHER" id="PTHR45614">
    <property type="entry name" value="MYB PROTEIN-RELATED"/>
    <property type="match status" value="1"/>
</dbReference>
<dbReference type="CDD" id="cd00167">
    <property type="entry name" value="SANT"/>
    <property type="match status" value="3"/>
</dbReference>
<dbReference type="InterPro" id="IPR001005">
    <property type="entry name" value="SANT/Myb"/>
</dbReference>
<name>A0ABP0T7X9_9BRYO</name>
<dbReference type="InterPro" id="IPR050560">
    <property type="entry name" value="MYB_TF"/>
</dbReference>
<feature type="domain" description="Myb-like" evidence="2">
    <location>
        <begin position="154"/>
        <end position="204"/>
    </location>
</feature>
<evidence type="ECO:0000256" key="1">
    <source>
        <dbReference type="SAM" id="MobiDB-lite"/>
    </source>
</evidence>
<sequence>MDARGNTNGSCTSTENMQQRSSACSSGAESDDDASRDHLPPVHGRTGGPTRRSSKGGWTAEEDEVLRRAVQLLKGKNWKKIAEFFTDRTDVQCLHRWQKVLNPDLVKGAWTKFEDDRIIELVAKHGATKWSMIAQGLPGRIGKQCRERWHNNLNPDIKREAWTEHEDLTLISAHQLYGNKWVEIAKLLPGRTDNSIKNHWHSTMKKRVDPEKATDPVSKALAAYQAQQDVMNPAGSSLHLEPSMNTMGRVDPPASKATTSYQTFGCVQEMCATPSTNGPLQTGEQFYNPISANLAPPLVTYRSLHTKHEKQQKGDIKLERIFSGGAVPGYSRPCLQSSQDVSPMSGCSQRFSGHSSYQSLRYYNGLAGLPMSNAAAPALQFQHSSLRAWVESGPLSPMDLPNHPSFSPVGAASPSSQGLPGMTIPVSLSQLGSFFSTSSMSLVTVNSIHSTAPLNSRPAPTSGQSLAMMDTQPQTFESMKGGLSKQLHIDCKDAEQCHAQGEELVGKQVLGHQDELSITANKAVSQYNNCETCALTELDLETDRDVDASMESEMGGLFYEPPQFPCSSESPFLSYDLIQNCQSLQAYSPLGIRQMIVSMGNCITTPPYHLSESPFQGNSPQSRLRSAAQSFSGSPSILRKRAQQLMIPAKQGSTRRKKDRQVGPSWTSPRIKEKKEITAGLLTCSVKTPDDTVQGNPTKDTVEWTARQATCQARTALFVSPSKHFGSVSNTPNVPQGLHPNSESTSQDYTNDRNGGVEYSSPPVYAQDCWQVATCSTGMCEAAGGKYIERRSHGFNLEYQSRSSRWGDSEQAMKMQVGELSLMTKCGLEFIGCCCSASVMSDSSFASPTAIWGEHWRVDPFASAEKEVSISFEEGSEVPVGGREVNALGIMDSLNGDNVPGNCEAEEVFTKLPSAVCMASPHSQYRTQRDLGQSAHDCKENLKKVSTVDGETSSSFMNWLMPFQVDKFSPESGIARTPVQVSTLGLNDGSALSVPTPRKDGNGDLELFCSSSSFVFPTGGTAEMSGSNTSTGDTRRQS</sequence>
<dbReference type="PANTHER" id="PTHR45614:SF232">
    <property type="entry name" value="TRANSCRIPTION FACTOR MYB3R-2"/>
    <property type="match status" value="1"/>
</dbReference>
<dbReference type="SUPFAM" id="SSF46689">
    <property type="entry name" value="Homeodomain-like"/>
    <property type="match status" value="2"/>
</dbReference>
<proteinExistence type="predicted"/>
<accession>A0ABP0T7X9</accession>
<feature type="region of interest" description="Disordered" evidence="1">
    <location>
        <begin position="725"/>
        <end position="755"/>
    </location>
</feature>
<evidence type="ECO:0000259" key="3">
    <source>
        <dbReference type="PROSITE" id="PS51294"/>
    </source>
</evidence>
<dbReference type="PROSITE" id="PS50090">
    <property type="entry name" value="MYB_LIKE"/>
    <property type="match status" value="3"/>
</dbReference>
<keyword evidence="5" id="KW-1185">Reference proteome</keyword>
<feature type="domain" description="Myb-like" evidence="2">
    <location>
        <begin position="102"/>
        <end position="153"/>
    </location>
</feature>
<dbReference type="InterPro" id="IPR017930">
    <property type="entry name" value="Myb_dom"/>
</dbReference>
<evidence type="ECO:0000313" key="5">
    <source>
        <dbReference type="Proteomes" id="UP001497512"/>
    </source>
</evidence>
<feature type="compositionally biased region" description="Polar residues" evidence="1">
    <location>
        <begin position="1"/>
        <end position="28"/>
    </location>
</feature>
<dbReference type="Gene3D" id="1.10.10.60">
    <property type="entry name" value="Homeodomain-like"/>
    <property type="match status" value="3"/>
</dbReference>
<feature type="domain" description="HTH myb-type" evidence="3">
    <location>
        <begin position="55"/>
        <end position="101"/>
    </location>
</feature>
<evidence type="ECO:0000313" key="4">
    <source>
        <dbReference type="EMBL" id="CAK9189612.1"/>
    </source>
</evidence>
<dbReference type="InterPro" id="IPR009057">
    <property type="entry name" value="Homeodomain-like_sf"/>
</dbReference>
<reference evidence="4 5" key="1">
    <citation type="submission" date="2024-02" db="EMBL/GenBank/DDBJ databases">
        <authorList>
            <consortium name="ELIXIR-Norway"/>
            <consortium name="Elixir Norway"/>
        </authorList>
    </citation>
    <scope>NUCLEOTIDE SEQUENCE [LARGE SCALE GENOMIC DNA]</scope>
</reference>
<feature type="region of interest" description="Disordered" evidence="1">
    <location>
        <begin position="1"/>
        <end position="60"/>
    </location>
</feature>
<gene>
    <name evidence="4" type="ORF">CSSPTR1EN2_LOCUS263</name>
</gene>
<dbReference type="PROSITE" id="PS51294">
    <property type="entry name" value="HTH_MYB"/>
    <property type="match status" value="3"/>
</dbReference>
<feature type="domain" description="Myb-like" evidence="2">
    <location>
        <begin position="50"/>
        <end position="101"/>
    </location>
</feature>